<comment type="caution">
    <text evidence="1">The sequence shown here is derived from an EMBL/GenBank/DDBJ whole genome shotgun (WGS) entry which is preliminary data.</text>
</comment>
<name>A0A0L6U5X3_9BASI</name>
<reference evidence="1 2" key="1">
    <citation type="submission" date="2015-08" db="EMBL/GenBank/DDBJ databases">
        <title>Next Generation Sequencing and Analysis of the Genome of Puccinia sorghi L Schw, the Causal Agent of Maize Common Rust.</title>
        <authorList>
            <person name="Rochi L."/>
            <person name="Burguener G."/>
            <person name="Darino M."/>
            <person name="Turjanski A."/>
            <person name="Kreff E."/>
            <person name="Dieguez M.J."/>
            <person name="Sacco F."/>
        </authorList>
    </citation>
    <scope>NUCLEOTIDE SEQUENCE [LARGE SCALE GENOMIC DNA]</scope>
    <source>
        <strain evidence="1 2">RO10H11247</strain>
    </source>
</reference>
<dbReference type="PANTHER" id="PTHR40518">
    <property type="entry name" value="ACETOACETATE DECARBOXYLASE"/>
    <property type="match status" value="1"/>
</dbReference>
<dbReference type="SUPFAM" id="SSF160104">
    <property type="entry name" value="Acetoacetate decarboxylase-like"/>
    <property type="match status" value="1"/>
</dbReference>
<accession>A0A0L6U5X3</accession>
<dbReference type="STRING" id="27349.A0A0L6U5X3"/>
<gene>
    <name evidence="1" type="ORF">VP01_972g7</name>
</gene>
<proteinExistence type="predicted"/>
<evidence type="ECO:0000313" key="1">
    <source>
        <dbReference type="EMBL" id="KNZ43906.1"/>
    </source>
</evidence>
<dbReference type="AlphaFoldDB" id="A0A0L6U5X3"/>
<protein>
    <submittedName>
        <fullName evidence="1">Uncharacterized protein</fullName>
    </submittedName>
</protein>
<dbReference type="Proteomes" id="UP000037035">
    <property type="component" value="Unassembled WGS sequence"/>
</dbReference>
<dbReference type="InterPro" id="IPR023375">
    <property type="entry name" value="ADC_dom_sf"/>
</dbReference>
<dbReference type="PANTHER" id="PTHR40518:SF1">
    <property type="entry name" value="ACETOACETATE DECARBOXYLASE"/>
    <property type="match status" value="1"/>
</dbReference>
<sequence>MQETRHSRIYSPTTSHFSACEAKNPFTVFRPPPWFLEGEAWWMILSFLGPSRELLEGVKHQLLEESKHFGLAPWASFEPIKGLRGGIGNVQIIRYHMSLVGQSPMTVYYVEINWEKLSSSLTMCPWTGPYDELLIVPGAFKPPPGCPNQSPGLRVTQIYVSSLESVLNGRRNWNIPKKLARFKFCQVEGSASKIELNVYGLRSYRFTPCITSTGWYFEPDFYETPFFNVTMDRHLPRVNVPVNVGQLPLLDLSLLQPPLQAADSLDPESPEANCAMVGTSDWKRTNPRIKGSCGLCSFKGNLAGRKGHFSDGDLFPDVRPYRLGIHFPRIFLEFPPPIILLSTAKK</sequence>
<dbReference type="VEuPathDB" id="FungiDB:VP01_972g7"/>
<keyword evidence="2" id="KW-1185">Reference proteome</keyword>
<dbReference type="EMBL" id="LAVV01015414">
    <property type="protein sequence ID" value="KNZ43906.1"/>
    <property type="molecule type" value="Genomic_DNA"/>
</dbReference>
<organism evidence="1 2">
    <name type="scientific">Puccinia sorghi</name>
    <dbReference type="NCBI Taxonomy" id="27349"/>
    <lineage>
        <taxon>Eukaryota</taxon>
        <taxon>Fungi</taxon>
        <taxon>Dikarya</taxon>
        <taxon>Basidiomycota</taxon>
        <taxon>Pucciniomycotina</taxon>
        <taxon>Pucciniomycetes</taxon>
        <taxon>Pucciniales</taxon>
        <taxon>Pucciniaceae</taxon>
        <taxon>Puccinia</taxon>
    </lineage>
</organism>
<dbReference type="Gene3D" id="2.40.400.10">
    <property type="entry name" value="Acetoacetate decarboxylase-like"/>
    <property type="match status" value="1"/>
</dbReference>
<dbReference type="OrthoDB" id="9970474at2759"/>
<evidence type="ECO:0000313" key="2">
    <source>
        <dbReference type="Proteomes" id="UP000037035"/>
    </source>
</evidence>